<name>A0A165MQW5_9AGAM</name>
<organism evidence="2 3">
    <name type="scientific">Neolentinus lepideus HHB14362 ss-1</name>
    <dbReference type="NCBI Taxonomy" id="1314782"/>
    <lineage>
        <taxon>Eukaryota</taxon>
        <taxon>Fungi</taxon>
        <taxon>Dikarya</taxon>
        <taxon>Basidiomycota</taxon>
        <taxon>Agaricomycotina</taxon>
        <taxon>Agaricomycetes</taxon>
        <taxon>Gloeophyllales</taxon>
        <taxon>Gloeophyllaceae</taxon>
        <taxon>Neolentinus</taxon>
    </lineage>
</organism>
<dbReference type="EMBL" id="KV425668">
    <property type="protein sequence ID" value="KZT18655.1"/>
    <property type="molecule type" value="Genomic_DNA"/>
</dbReference>
<evidence type="ECO:0000313" key="2">
    <source>
        <dbReference type="EMBL" id="KZT18655.1"/>
    </source>
</evidence>
<gene>
    <name evidence="2" type="ORF">NEOLEDRAFT_1152502</name>
</gene>
<feature type="region of interest" description="Disordered" evidence="1">
    <location>
        <begin position="237"/>
        <end position="268"/>
    </location>
</feature>
<sequence>MADPINSYPINHFTAADAVRCEQYAQSVFAWLNQTATRPGPPPQGYLSVYHTRNAFAPVPDDFPNVPDVPMVAQFPAPLVPASVASALLHKVTFTQAAFTSLMAQTKELVQTMMTTAVSSAPQPGIQVMPTPPWHGGRGGQGGCGGRGGCSSCGGGRGRGHGQNMGGIGIPHRQRFNNGERPLAVFVTDRLGDEPGGVGPIRCRRPRCTHARTEEMVRAEETAHDTDIPMQEVLAVDEEELPAGDGADNELDEDAEGESWDDERLGPA</sequence>
<protein>
    <submittedName>
        <fullName evidence="2">Uncharacterized protein</fullName>
    </submittedName>
</protein>
<dbReference type="Proteomes" id="UP000076761">
    <property type="component" value="Unassembled WGS sequence"/>
</dbReference>
<proteinExistence type="predicted"/>
<feature type="compositionally biased region" description="Acidic residues" evidence="1">
    <location>
        <begin position="237"/>
        <end position="261"/>
    </location>
</feature>
<evidence type="ECO:0000313" key="3">
    <source>
        <dbReference type="Proteomes" id="UP000076761"/>
    </source>
</evidence>
<keyword evidence="3" id="KW-1185">Reference proteome</keyword>
<dbReference type="InParanoid" id="A0A165MQW5"/>
<reference evidence="2 3" key="1">
    <citation type="journal article" date="2016" name="Mol. Biol. Evol.">
        <title>Comparative Genomics of Early-Diverging Mushroom-Forming Fungi Provides Insights into the Origins of Lignocellulose Decay Capabilities.</title>
        <authorList>
            <person name="Nagy L.G."/>
            <person name="Riley R."/>
            <person name="Tritt A."/>
            <person name="Adam C."/>
            <person name="Daum C."/>
            <person name="Floudas D."/>
            <person name="Sun H."/>
            <person name="Yadav J.S."/>
            <person name="Pangilinan J."/>
            <person name="Larsson K.H."/>
            <person name="Matsuura K."/>
            <person name="Barry K."/>
            <person name="Labutti K."/>
            <person name="Kuo R."/>
            <person name="Ohm R.A."/>
            <person name="Bhattacharya S.S."/>
            <person name="Shirouzu T."/>
            <person name="Yoshinaga Y."/>
            <person name="Martin F.M."/>
            <person name="Grigoriev I.V."/>
            <person name="Hibbett D.S."/>
        </authorList>
    </citation>
    <scope>NUCLEOTIDE SEQUENCE [LARGE SCALE GENOMIC DNA]</scope>
    <source>
        <strain evidence="2 3">HHB14362 ss-1</strain>
    </source>
</reference>
<dbReference type="AlphaFoldDB" id="A0A165MQW5"/>
<accession>A0A165MQW5</accession>
<evidence type="ECO:0000256" key="1">
    <source>
        <dbReference type="SAM" id="MobiDB-lite"/>
    </source>
</evidence>